<reference evidence="1" key="1">
    <citation type="submission" date="2022-03" db="EMBL/GenBank/DDBJ databases">
        <authorList>
            <person name="Tunstrom K."/>
        </authorList>
    </citation>
    <scope>NUCLEOTIDE SEQUENCE</scope>
</reference>
<evidence type="ECO:0000313" key="2">
    <source>
        <dbReference type="Proteomes" id="UP001153954"/>
    </source>
</evidence>
<keyword evidence="2" id="KW-1185">Reference proteome</keyword>
<dbReference type="EMBL" id="CAKOGL010000031">
    <property type="protein sequence ID" value="CAH2108005.1"/>
    <property type="molecule type" value="Genomic_DNA"/>
</dbReference>
<accession>A0AAU9V7H0</accession>
<proteinExistence type="predicted"/>
<comment type="caution">
    <text evidence="1">The sequence shown here is derived from an EMBL/GenBank/DDBJ whole genome shotgun (WGS) entry which is preliminary data.</text>
</comment>
<gene>
    <name evidence="1" type="ORF">EEDITHA_LOCUS21980</name>
</gene>
<dbReference type="Proteomes" id="UP001153954">
    <property type="component" value="Unassembled WGS sequence"/>
</dbReference>
<organism evidence="1 2">
    <name type="scientific">Euphydryas editha</name>
    <name type="common">Edith's checkerspot</name>
    <dbReference type="NCBI Taxonomy" id="104508"/>
    <lineage>
        <taxon>Eukaryota</taxon>
        <taxon>Metazoa</taxon>
        <taxon>Ecdysozoa</taxon>
        <taxon>Arthropoda</taxon>
        <taxon>Hexapoda</taxon>
        <taxon>Insecta</taxon>
        <taxon>Pterygota</taxon>
        <taxon>Neoptera</taxon>
        <taxon>Endopterygota</taxon>
        <taxon>Lepidoptera</taxon>
        <taxon>Glossata</taxon>
        <taxon>Ditrysia</taxon>
        <taxon>Papilionoidea</taxon>
        <taxon>Nymphalidae</taxon>
        <taxon>Nymphalinae</taxon>
        <taxon>Euphydryas</taxon>
    </lineage>
</organism>
<name>A0AAU9V7H0_EUPED</name>
<evidence type="ECO:0008006" key="3">
    <source>
        <dbReference type="Google" id="ProtNLM"/>
    </source>
</evidence>
<protein>
    <recommendedName>
        <fullName evidence="3">Retrotransposon gag domain-containing protein</fullName>
    </recommendedName>
</protein>
<sequence length="83" mass="9193">MKIDKETCLSVEESKPMISGRKGSLKVTITPAQQKTLTHLPKRPPVDLAFTDLTYRVQEGRKSISQYSVLFKTSLDNVKGGLG</sequence>
<evidence type="ECO:0000313" key="1">
    <source>
        <dbReference type="EMBL" id="CAH2108005.1"/>
    </source>
</evidence>
<dbReference type="AlphaFoldDB" id="A0AAU9V7H0"/>